<keyword evidence="2" id="KW-1133">Transmembrane helix</keyword>
<accession>A0A1M2VN36</accession>
<feature type="transmembrane region" description="Helical" evidence="2">
    <location>
        <begin position="101"/>
        <end position="122"/>
    </location>
</feature>
<feature type="transmembrane region" description="Helical" evidence="2">
    <location>
        <begin position="60"/>
        <end position="81"/>
    </location>
</feature>
<evidence type="ECO:0000256" key="2">
    <source>
        <dbReference type="SAM" id="Phobius"/>
    </source>
</evidence>
<feature type="transmembrane region" description="Helical" evidence="2">
    <location>
        <begin position="143"/>
        <end position="166"/>
    </location>
</feature>
<sequence>MARIYGAYVVHGAEPFGPILFFADLKSPLSLVWAACYVFEAFITDSLTIYRLYVIWGSNIWVCIPPGLCVGAMLVSGFGTVISFSKLDSGNDLWTNVAGDWLICAFVLGLATNILAVSLIGYRILVRNRRVTAVSGVGSLKNVVVVIIESAALYTFLKTINLVLLLTKSNVAWAFLSIANPIIGIASHLLILRVAWMRHFKPATSHSAMTSPSRAGTYPMRVQVTTDRVNDDDLEASTMKGGDDKLTRSGNW</sequence>
<dbReference type="STRING" id="154538.A0A1M2VN36"/>
<reference evidence="3 4" key="1">
    <citation type="submission" date="2016-10" db="EMBL/GenBank/DDBJ databases">
        <title>Genome sequence of the basidiomycete white-rot fungus Trametes pubescens.</title>
        <authorList>
            <person name="Makela M.R."/>
            <person name="Granchi Z."/>
            <person name="Peng M."/>
            <person name="De Vries R.P."/>
            <person name="Grigoriev I."/>
            <person name="Riley R."/>
            <person name="Hilden K."/>
        </authorList>
    </citation>
    <scope>NUCLEOTIDE SEQUENCE [LARGE SCALE GENOMIC DNA]</scope>
    <source>
        <strain evidence="3 4">FBCC735</strain>
    </source>
</reference>
<organism evidence="3 4">
    <name type="scientific">Trametes pubescens</name>
    <name type="common">White-rot fungus</name>
    <dbReference type="NCBI Taxonomy" id="154538"/>
    <lineage>
        <taxon>Eukaryota</taxon>
        <taxon>Fungi</taxon>
        <taxon>Dikarya</taxon>
        <taxon>Basidiomycota</taxon>
        <taxon>Agaricomycotina</taxon>
        <taxon>Agaricomycetes</taxon>
        <taxon>Polyporales</taxon>
        <taxon>Polyporaceae</taxon>
        <taxon>Trametes</taxon>
    </lineage>
</organism>
<proteinExistence type="predicted"/>
<feature type="region of interest" description="Disordered" evidence="1">
    <location>
        <begin position="233"/>
        <end position="252"/>
    </location>
</feature>
<feature type="transmembrane region" description="Helical" evidence="2">
    <location>
        <begin position="31"/>
        <end position="53"/>
    </location>
</feature>
<feature type="compositionally biased region" description="Basic and acidic residues" evidence="1">
    <location>
        <begin position="241"/>
        <end position="252"/>
    </location>
</feature>
<dbReference type="OMA" id="IADSTMI"/>
<dbReference type="EMBL" id="MNAD01000991">
    <property type="protein sequence ID" value="OJT08997.1"/>
    <property type="molecule type" value="Genomic_DNA"/>
</dbReference>
<gene>
    <name evidence="3" type="ORF">TRAPUB_131</name>
</gene>
<protein>
    <submittedName>
        <fullName evidence="3">Uncharacterized protein</fullName>
    </submittedName>
</protein>
<keyword evidence="2" id="KW-0472">Membrane</keyword>
<keyword evidence="2" id="KW-0812">Transmembrane</keyword>
<evidence type="ECO:0000313" key="4">
    <source>
        <dbReference type="Proteomes" id="UP000184267"/>
    </source>
</evidence>
<evidence type="ECO:0000313" key="3">
    <source>
        <dbReference type="EMBL" id="OJT08997.1"/>
    </source>
</evidence>
<dbReference type="Proteomes" id="UP000184267">
    <property type="component" value="Unassembled WGS sequence"/>
</dbReference>
<dbReference type="AlphaFoldDB" id="A0A1M2VN36"/>
<dbReference type="OrthoDB" id="2736259at2759"/>
<name>A0A1M2VN36_TRAPU</name>
<evidence type="ECO:0000256" key="1">
    <source>
        <dbReference type="SAM" id="MobiDB-lite"/>
    </source>
</evidence>
<feature type="transmembrane region" description="Helical" evidence="2">
    <location>
        <begin position="172"/>
        <end position="192"/>
    </location>
</feature>
<keyword evidence="4" id="KW-1185">Reference proteome</keyword>
<comment type="caution">
    <text evidence="3">The sequence shown here is derived from an EMBL/GenBank/DDBJ whole genome shotgun (WGS) entry which is preliminary data.</text>
</comment>